<name>A0A252F7J9_9FIRM</name>
<proteinExistence type="predicted"/>
<sequence length="131" mass="14856">MPGLCFFITVALIVSTIDLTQITADDISLNEDTYELTIRIPHAVLYKTIFDPSKTEIGDAQNGWLAFGSIKLDAEQQKEFEVTAEQELKTRLSEKECLEEADRFAKLSAYETYQPIVKTISPAYKVIIEFQ</sequence>
<dbReference type="Pfam" id="PF14014">
    <property type="entry name" value="DUF4230"/>
    <property type="match status" value="1"/>
</dbReference>
<evidence type="ECO:0000313" key="1">
    <source>
        <dbReference type="EMBL" id="OUM21747.1"/>
    </source>
</evidence>
<dbReference type="OrthoDB" id="1934723at2"/>
<dbReference type="InterPro" id="IPR025324">
    <property type="entry name" value="DUF4230"/>
</dbReference>
<organism evidence="1 2">
    <name type="scientific">Butyricicoccus porcorum</name>
    <dbReference type="NCBI Taxonomy" id="1945634"/>
    <lineage>
        <taxon>Bacteria</taxon>
        <taxon>Bacillati</taxon>
        <taxon>Bacillota</taxon>
        <taxon>Clostridia</taxon>
        <taxon>Eubacteriales</taxon>
        <taxon>Butyricicoccaceae</taxon>
        <taxon>Butyricicoccus</taxon>
    </lineage>
</organism>
<dbReference type="RefSeq" id="WP_087016709.1">
    <property type="nucleotide sequence ID" value="NZ_NHOC01000001.1"/>
</dbReference>
<keyword evidence="2" id="KW-1185">Reference proteome</keyword>
<protein>
    <submittedName>
        <fullName evidence="1">Uncharacterized protein</fullName>
    </submittedName>
</protein>
<reference evidence="1 2" key="1">
    <citation type="submission" date="2017-05" db="EMBL/GenBank/DDBJ databases">
        <title>Butyricicoccus porcorum sp. nov. a butyrate-producing bacterium from the swine intestinal tract.</title>
        <authorList>
            <person name="Trachsel J."/>
            <person name="Humphrey S."/>
            <person name="Allen H.K."/>
        </authorList>
    </citation>
    <scope>NUCLEOTIDE SEQUENCE [LARGE SCALE GENOMIC DNA]</scope>
    <source>
        <strain evidence="1">BB10</strain>
    </source>
</reference>
<dbReference type="Proteomes" id="UP000194903">
    <property type="component" value="Unassembled WGS sequence"/>
</dbReference>
<accession>A0A252F7J9</accession>
<dbReference type="EMBL" id="NHOC01000001">
    <property type="protein sequence ID" value="OUM21747.1"/>
    <property type="molecule type" value="Genomic_DNA"/>
</dbReference>
<evidence type="ECO:0000313" key="2">
    <source>
        <dbReference type="Proteomes" id="UP000194903"/>
    </source>
</evidence>
<dbReference type="AlphaFoldDB" id="A0A252F7J9"/>
<gene>
    <name evidence="1" type="ORF">CBW42_00495</name>
</gene>
<comment type="caution">
    <text evidence="1">The sequence shown here is derived from an EMBL/GenBank/DDBJ whole genome shotgun (WGS) entry which is preliminary data.</text>
</comment>